<evidence type="ECO:0000313" key="1">
    <source>
        <dbReference type="EMBL" id="GMH24260.1"/>
    </source>
</evidence>
<gene>
    <name evidence="1" type="ORF">Nepgr_026103</name>
</gene>
<reference evidence="1" key="1">
    <citation type="submission" date="2023-05" db="EMBL/GenBank/DDBJ databases">
        <title>Nepenthes gracilis genome sequencing.</title>
        <authorList>
            <person name="Fukushima K."/>
        </authorList>
    </citation>
    <scope>NUCLEOTIDE SEQUENCE</scope>
    <source>
        <strain evidence="1">SING2019-196</strain>
    </source>
</reference>
<keyword evidence="2" id="KW-1185">Reference proteome</keyword>
<organism evidence="1 2">
    <name type="scientific">Nepenthes gracilis</name>
    <name type="common">Slender pitcher plant</name>
    <dbReference type="NCBI Taxonomy" id="150966"/>
    <lineage>
        <taxon>Eukaryota</taxon>
        <taxon>Viridiplantae</taxon>
        <taxon>Streptophyta</taxon>
        <taxon>Embryophyta</taxon>
        <taxon>Tracheophyta</taxon>
        <taxon>Spermatophyta</taxon>
        <taxon>Magnoliopsida</taxon>
        <taxon>eudicotyledons</taxon>
        <taxon>Gunneridae</taxon>
        <taxon>Pentapetalae</taxon>
        <taxon>Caryophyllales</taxon>
        <taxon>Nepenthaceae</taxon>
        <taxon>Nepenthes</taxon>
    </lineage>
</organism>
<name>A0AAD3T6B6_NEPGR</name>
<accession>A0AAD3T6B6</accession>
<protein>
    <submittedName>
        <fullName evidence="1">Uncharacterized protein</fullName>
    </submittedName>
</protein>
<dbReference type="Proteomes" id="UP001279734">
    <property type="component" value="Unassembled WGS sequence"/>
</dbReference>
<comment type="caution">
    <text evidence="1">The sequence shown here is derived from an EMBL/GenBank/DDBJ whole genome shotgun (WGS) entry which is preliminary data.</text>
</comment>
<dbReference type="AlphaFoldDB" id="A0AAD3T6B6"/>
<evidence type="ECO:0000313" key="2">
    <source>
        <dbReference type="Proteomes" id="UP001279734"/>
    </source>
</evidence>
<sequence>MIGEPDVVGILETLPSSNMKPDDEDIVLDGEKKYRTISIFSNTMPPVEQIARKYLRNLVVVTIDYLDSPEYRDKLRAMDPLNLMR</sequence>
<dbReference type="EMBL" id="BSYO01000027">
    <property type="protein sequence ID" value="GMH24260.1"/>
    <property type="molecule type" value="Genomic_DNA"/>
</dbReference>
<proteinExistence type="predicted"/>